<dbReference type="EnsemblMetazoa" id="GPAI017582-RA">
    <property type="protein sequence ID" value="GPAI017582-PA"/>
    <property type="gene ID" value="GPAI017582"/>
</dbReference>
<protein>
    <submittedName>
        <fullName evidence="1">Uncharacterized protein</fullName>
    </submittedName>
</protein>
<proteinExistence type="predicted"/>
<keyword evidence="2" id="KW-1185">Reference proteome</keyword>
<reference evidence="1" key="2">
    <citation type="submission" date="2020-05" db="UniProtKB">
        <authorList>
            <consortium name="EnsemblMetazoa"/>
        </authorList>
    </citation>
    <scope>IDENTIFICATION</scope>
    <source>
        <strain evidence="1">IAEA</strain>
    </source>
</reference>
<reference evidence="2" key="1">
    <citation type="submission" date="2014-03" db="EMBL/GenBank/DDBJ databases">
        <authorList>
            <person name="Aksoy S."/>
            <person name="Warren W."/>
            <person name="Wilson R.K."/>
        </authorList>
    </citation>
    <scope>NUCLEOTIDE SEQUENCE [LARGE SCALE GENOMIC DNA]</scope>
    <source>
        <strain evidence="2">IAEA</strain>
    </source>
</reference>
<name>A0A1A9ZKG7_GLOPL</name>
<dbReference type="VEuPathDB" id="VectorBase:GPAI017582"/>
<evidence type="ECO:0000313" key="2">
    <source>
        <dbReference type="Proteomes" id="UP000092445"/>
    </source>
</evidence>
<sequence>MNLRPVMSCSLPITTLQESKHKFEAYLTPKDNTTTFDFYKFDRIESSDDERVDELMTRLPLQAKTWEFRRLIDSILNDKLIVAIKSDAVRSKRLSNDITLEEPVQTCQVTEQAQKYTSVRCRFVANVGTVKSFYPYLIISNDSNPITEPIALCCITAKDGFPYGGYW</sequence>
<accession>A0A1A9ZKG7</accession>
<dbReference type="Proteomes" id="UP000092445">
    <property type="component" value="Unassembled WGS sequence"/>
</dbReference>
<organism evidence="1 2">
    <name type="scientific">Glossina pallidipes</name>
    <name type="common">Tsetse fly</name>
    <dbReference type="NCBI Taxonomy" id="7398"/>
    <lineage>
        <taxon>Eukaryota</taxon>
        <taxon>Metazoa</taxon>
        <taxon>Ecdysozoa</taxon>
        <taxon>Arthropoda</taxon>
        <taxon>Hexapoda</taxon>
        <taxon>Insecta</taxon>
        <taxon>Pterygota</taxon>
        <taxon>Neoptera</taxon>
        <taxon>Endopterygota</taxon>
        <taxon>Diptera</taxon>
        <taxon>Brachycera</taxon>
        <taxon>Muscomorpha</taxon>
        <taxon>Hippoboscoidea</taxon>
        <taxon>Glossinidae</taxon>
        <taxon>Glossina</taxon>
    </lineage>
</organism>
<dbReference type="AlphaFoldDB" id="A0A1A9ZKG7"/>
<evidence type="ECO:0000313" key="1">
    <source>
        <dbReference type="EnsemblMetazoa" id="GPAI017582-PA"/>
    </source>
</evidence>